<dbReference type="PROSITE" id="PS50297">
    <property type="entry name" value="ANK_REP_REGION"/>
    <property type="match status" value="1"/>
</dbReference>
<dbReference type="Gene3D" id="1.25.40.20">
    <property type="entry name" value="Ankyrin repeat-containing domain"/>
    <property type="match status" value="1"/>
</dbReference>
<dbReference type="InterPro" id="IPR002110">
    <property type="entry name" value="Ankyrin_rpt"/>
</dbReference>
<dbReference type="SMART" id="SM00248">
    <property type="entry name" value="ANK"/>
    <property type="match status" value="4"/>
</dbReference>
<dbReference type="PROSITE" id="PS50088">
    <property type="entry name" value="ANK_REPEAT"/>
    <property type="match status" value="1"/>
</dbReference>
<dbReference type="EMBL" id="KM982402">
    <property type="protein sequence ID" value="AKI80332.1"/>
    <property type="molecule type" value="Genomic_DNA"/>
</dbReference>
<evidence type="ECO:0000313" key="2">
    <source>
        <dbReference type="Proteomes" id="UP000240461"/>
    </source>
</evidence>
<dbReference type="SUPFAM" id="SSF48403">
    <property type="entry name" value="Ankyrin repeat"/>
    <property type="match status" value="1"/>
</dbReference>
<protein>
    <submittedName>
        <fullName evidence="1">Ankyrin repeat protein</fullName>
    </submittedName>
</protein>
<keyword evidence="2" id="KW-1185">Reference proteome</keyword>
<evidence type="ECO:0000313" key="1">
    <source>
        <dbReference type="EMBL" id="AKI80332.1"/>
    </source>
</evidence>
<dbReference type="KEGG" id="vg:80514130"/>
<sequence length="293" mass="33516">MSSNTDDYITIINNLSNEDQINILKYFIKIDNIIYLDKILNCTSIDLSVNDNILSCTAIINCSSKCLLYLLDKGIPIDFCDNYAIRACCIRLEKYRHSVPKNKSSYDMLKIVINRGGNVNTHNYEPLYSAVNSNDFDKIKLLVENGANILSDSKRKITKTNIEIFQYLMDNRVKLEIDLDELFLQSIINYDPECTKLFIELGANINSIPTLEFTKIIIGARYKILEVLINYGLDINNINSKISDEINDKRCEDYDETIKSVELVSNVGIDITNLLKVVIQNAHLVYSFSYSKN</sequence>
<organism evidence="1 2">
    <name type="scientific">Acanthamoeba polyphaga mimivirus Kroon</name>
    <dbReference type="NCBI Taxonomy" id="3069720"/>
    <lineage>
        <taxon>Viruses</taxon>
        <taxon>Varidnaviria</taxon>
        <taxon>Bamfordvirae</taxon>
        <taxon>Nucleocytoviricota</taxon>
        <taxon>Megaviricetes</taxon>
        <taxon>Imitervirales</taxon>
        <taxon>Mimiviridae</taxon>
        <taxon>Megamimivirinae</taxon>
        <taxon>Mimivirus</taxon>
        <taxon>Mimivirus lagoaense</taxon>
    </lineage>
</organism>
<proteinExistence type="predicted"/>
<accession>A0A0G2Y912</accession>
<dbReference type="Proteomes" id="UP000240461">
    <property type="component" value="Segment"/>
</dbReference>
<name>A0A0G2Y912_9VIRU</name>
<dbReference type="InterPro" id="IPR036770">
    <property type="entry name" value="Ankyrin_rpt-contain_sf"/>
</dbReference>
<reference evidence="1 2" key="1">
    <citation type="submission" date="2014-10" db="EMBL/GenBank/DDBJ databases">
        <title>Pan-genome analysis of Brazilian lineage A amoebal mimiviruses.</title>
        <authorList>
            <person name="Assis F.L."/>
            <person name="Abrahao J.S."/>
            <person name="Kroon E.G."/>
            <person name="Dornas F.P."/>
            <person name="Andrade K.R."/>
            <person name="Borato P.V.M."/>
            <person name="Pilotto M.R."/>
            <person name="Benamar S."/>
            <person name="LaScola B."/>
            <person name="Colson P."/>
        </authorList>
    </citation>
    <scope>NUCLEOTIDE SEQUENCE [LARGE SCALE GENOMIC DNA]</scope>
    <source>
        <strain evidence="1 2">Kroon</strain>
    </source>
</reference>